<dbReference type="AlphaFoldDB" id="A0A1H9QCM6"/>
<proteinExistence type="predicted"/>
<name>A0A1H9QCM6_BUTFI</name>
<evidence type="ECO:0008006" key="3">
    <source>
        <dbReference type="Google" id="ProtNLM"/>
    </source>
</evidence>
<dbReference type="eggNOG" id="ENOG502Z8M5">
    <property type="taxonomic scope" value="Bacteria"/>
</dbReference>
<accession>A0A1H9QCM6</accession>
<evidence type="ECO:0000313" key="2">
    <source>
        <dbReference type="Proteomes" id="UP000182584"/>
    </source>
</evidence>
<evidence type="ECO:0000313" key="1">
    <source>
        <dbReference type="EMBL" id="SER58187.1"/>
    </source>
</evidence>
<reference evidence="1 2" key="1">
    <citation type="submission" date="2016-10" db="EMBL/GenBank/DDBJ databases">
        <authorList>
            <person name="de Groot N.N."/>
        </authorList>
    </citation>
    <scope>NUCLEOTIDE SEQUENCE [LARGE SCALE GENOMIC DNA]</scope>
    <source>
        <strain evidence="1 2">AR40</strain>
    </source>
</reference>
<sequence length="822" mass="92481">MTAKMSEATLPTLSLLEDGKALATLYGYTQEMDVTHIHGTVFPTGAEREISAIMNLYGQEADNFKFEVRTLDGSSLVESTQITDVSAKSADDTVTLNFQIKDLIDANKEYALIIIADVDGRSVRYISRIVWTADEERYYFDEKLDFVRGFSQTTFDKEKAAQQIKTYLESNSSGDNSSYAKVNINSSFNQVTWGDLEIKSHTEPEVLTVDLHEQTGSFLLKYQVTVGGDKDFTCNVEEYFRIRYTKDRIYLLNYERTMNNIFMGDKSEFDSGAIDLKIADTDNIEFTENEGGSAFAFVSQGRLFSYNVTNNKLAYIFGFYDEASDDPRCAHTDNSIRILNIDEAGNVDFSVAGYMNRGIHEGKVGIAVYYYNASTNTVEEQVFIPSNQSEEIIMAYASKIATLGNSSQFYMILGSDLLAVDLEGRTYEPIIDNMLGCEYEMPESGEMIAWQDVTSRDGLKSISVMNFATQAVTSVEPESGEYIILLGYMDEDLVYGLVREEDIHNDQMGNPVYAMYSIRIQDKEGRLLENYKSDGNYTVGTLIKDNQIILSRVKWNESTGFYEETTQDQIMSTLEVEEGSNTLSYVNTDAYKYTAQISLKNSITASSLKVLTPSLTLYEGSREVAVDNSEETDNNIFFVYYKDKVINITVNSADALTDAYTCKGVVMDDSNDYVWYSGNLLTSNQIMSITNNVDKTDYSSENSTEVCLRAMLEFEGINVDVGKMLEEGYTAEEILKQSLPGATILEYDGCDMNAMLYYLNQDIPVMVRLSDGSSMLLIGFNTQNIVLFNPKKGTANVYKNGMNDSYSLFEENGNHFLTYLYK</sequence>
<gene>
    <name evidence="1" type="ORF">SAMN04487884_107119</name>
</gene>
<dbReference type="EMBL" id="FOGJ01000007">
    <property type="protein sequence ID" value="SER58187.1"/>
    <property type="molecule type" value="Genomic_DNA"/>
</dbReference>
<dbReference type="Proteomes" id="UP000182584">
    <property type="component" value="Unassembled WGS sequence"/>
</dbReference>
<protein>
    <recommendedName>
        <fullName evidence="3">Peptidase C39 domain-containing protein</fullName>
    </recommendedName>
</protein>
<organism evidence="1 2">
    <name type="scientific">Butyrivibrio fibrisolvens</name>
    <dbReference type="NCBI Taxonomy" id="831"/>
    <lineage>
        <taxon>Bacteria</taxon>
        <taxon>Bacillati</taxon>
        <taxon>Bacillota</taxon>
        <taxon>Clostridia</taxon>
        <taxon>Lachnospirales</taxon>
        <taxon>Lachnospiraceae</taxon>
        <taxon>Butyrivibrio</taxon>
    </lineage>
</organism>